<proteinExistence type="predicted"/>
<comment type="caution">
    <text evidence="2">The sequence shown here is derived from an EMBL/GenBank/DDBJ whole genome shotgun (WGS) entry which is preliminary data.</text>
</comment>
<dbReference type="AlphaFoldDB" id="W9C6G9"/>
<dbReference type="Proteomes" id="UP000019487">
    <property type="component" value="Unassembled WGS sequence"/>
</dbReference>
<evidence type="ECO:0000256" key="1">
    <source>
        <dbReference type="SAM" id="MobiDB-lite"/>
    </source>
</evidence>
<gene>
    <name evidence="2" type="ORF">SBOR_9433</name>
</gene>
<keyword evidence="3" id="KW-1185">Reference proteome</keyword>
<organism evidence="2 3">
    <name type="scientific">Sclerotinia borealis (strain F-4128)</name>
    <dbReference type="NCBI Taxonomy" id="1432307"/>
    <lineage>
        <taxon>Eukaryota</taxon>
        <taxon>Fungi</taxon>
        <taxon>Dikarya</taxon>
        <taxon>Ascomycota</taxon>
        <taxon>Pezizomycotina</taxon>
        <taxon>Leotiomycetes</taxon>
        <taxon>Helotiales</taxon>
        <taxon>Sclerotiniaceae</taxon>
        <taxon>Sclerotinia</taxon>
    </lineage>
</organism>
<dbReference type="EMBL" id="AYSA01000680">
    <property type="protein sequence ID" value="ESZ90180.1"/>
    <property type="molecule type" value="Genomic_DNA"/>
</dbReference>
<reference evidence="2 3" key="1">
    <citation type="journal article" date="2014" name="Genome Announc.">
        <title>Draft genome sequence of Sclerotinia borealis, a psychrophilic plant pathogenic fungus.</title>
        <authorList>
            <person name="Mardanov A.V."/>
            <person name="Beletsky A.V."/>
            <person name="Kadnikov V.V."/>
            <person name="Ignatov A.N."/>
            <person name="Ravin N.V."/>
        </authorList>
    </citation>
    <scope>NUCLEOTIDE SEQUENCE [LARGE SCALE GENOMIC DNA]</scope>
    <source>
        <strain evidence="3">F-4157</strain>
    </source>
</reference>
<protein>
    <submittedName>
        <fullName evidence="2">Uncharacterized protein</fullName>
    </submittedName>
</protein>
<sequence>MLSSTHRKTPIPANAPKIENTPIKNKSTRTLLSPKLELGVDVDVGLFPEVTVAVGSVSDLIKRNTEAVAYADAQAVSFLHDSYIAQGKKQHPSVTRY</sequence>
<evidence type="ECO:0000313" key="3">
    <source>
        <dbReference type="Proteomes" id="UP000019487"/>
    </source>
</evidence>
<name>W9C6G9_SCLBF</name>
<evidence type="ECO:0000313" key="2">
    <source>
        <dbReference type="EMBL" id="ESZ90180.1"/>
    </source>
</evidence>
<feature type="region of interest" description="Disordered" evidence="1">
    <location>
        <begin position="1"/>
        <end position="26"/>
    </location>
</feature>
<accession>W9C6G9</accession>
<dbReference type="HOGENOM" id="CLU_2347907_0_0_1"/>